<dbReference type="InterPro" id="IPR029063">
    <property type="entry name" value="SAM-dependent_MTases_sf"/>
</dbReference>
<sequence length="324" mass="37952">MTENCGLSSKLLFTSDIHIEEEIERELVSQKDSKYTSRIEFRLPVSKYPSKVSFDQDGDLITERADKHYLLLIDHEIETQLEKVGLQLWRSAFFLSDYLLNNLDIIKDQIVVELGSGLGITSYIASFYAKMVFCTDLEFVVQEAEKNWLQNQENLKDIIDEKGSNILFKSLDWSQYENLFDKLTKTGTIYAFNEFDLDYLKKASVFLAADVIYYQDITLNFFNIVYKLITNGEKKEKICIIANEKRINFDAVSLSITDVAFDLFLKCMNDLNEYEDEEKGYIFKTFQIPTINLNNYLNYKKSKYLEIWVIKAIVKKNFFVNKNK</sequence>
<dbReference type="AlphaFoldDB" id="A0A3M7RKQ9"/>
<dbReference type="PANTHER" id="PTHR23108">
    <property type="entry name" value="METHYLTRANSFERASE-RELATED"/>
    <property type="match status" value="1"/>
</dbReference>
<reference evidence="1 2" key="1">
    <citation type="journal article" date="2018" name="Sci. Rep.">
        <title>Genomic signatures of local adaptation to the degree of environmental predictability in rotifers.</title>
        <authorList>
            <person name="Franch-Gras L."/>
            <person name="Hahn C."/>
            <person name="Garcia-Roger E.M."/>
            <person name="Carmona M.J."/>
            <person name="Serra M."/>
            <person name="Gomez A."/>
        </authorList>
    </citation>
    <scope>NUCLEOTIDE SEQUENCE [LARGE SCALE GENOMIC DNA]</scope>
    <source>
        <strain evidence="1">HYR1</strain>
    </source>
</reference>
<dbReference type="GO" id="GO:0005634">
    <property type="term" value="C:nucleus"/>
    <property type="evidence" value="ECO:0007669"/>
    <property type="project" value="TreeGrafter"/>
</dbReference>
<accession>A0A3M7RKQ9</accession>
<organism evidence="1 2">
    <name type="scientific">Brachionus plicatilis</name>
    <name type="common">Marine rotifer</name>
    <name type="synonym">Brachionus muelleri</name>
    <dbReference type="NCBI Taxonomy" id="10195"/>
    <lineage>
        <taxon>Eukaryota</taxon>
        <taxon>Metazoa</taxon>
        <taxon>Spiralia</taxon>
        <taxon>Gnathifera</taxon>
        <taxon>Rotifera</taxon>
        <taxon>Eurotatoria</taxon>
        <taxon>Monogononta</taxon>
        <taxon>Pseudotrocha</taxon>
        <taxon>Ploima</taxon>
        <taxon>Brachionidae</taxon>
        <taxon>Brachionus</taxon>
    </lineage>
</organism>
<dbReference type="STRING" id="10195.A0A3M7RKQ9"/>
<dbReference type="PANTHER" id="PTHR23108:SF0">
    <property type="entry name" value="METHYLTRANSFERASE-LIKE PROTEIN 22"/>
    <property type="match status" value="1"/>
</dbReference>
<dbReference type="OrthoDB" id="46564at2759"/>
<dbReference type="GO" id="GO:0032259">
    <property type="term" value="P:methylation"/>
    <property type="evidence" value="ECO:0007669"/>
    <property type="project" value="UniProtKB-KW"/>
</dbReference>
<evidence type="ECO:0000313" key="2">
    <source>
        <dbReference type="Proteomes" id="UP000276133"/>
    </source>
</evidence>
<dbReference type="Pfam" id="PF10294">
    <property type="entry name" value="Methyltransf_16"/>
    <property type="match status" value="1"/>
</dbReference>
<dbReference type="InterPro" id="IPR019410">
    <property type="entry name" value="Methyltransf_16"/>
</dbReference>
<comment type="caution">
    <text evidence="1">The sequence shown here is derived from an EMBL/GenBank/DDBJ whole genome shotgun (WGS) entry which is preliminary data.</text>
</comment>
<keyword evidence="2" id="KW-1185">Reference proteome</keyword>
<dbReference type="Proteomes" id="UP000276133">
    <property type="component" value="Unassembled WGS sequence"/>
</dbReference>
<proteinExistence type="predicted"/>
<evidence type="ECO:0000313" key="1">
    <source>
        <dbReference type="EMBL" id="RNA24121.1"/>
    </source>
</evidence>
<keyword evidence="1" id="KW-0489">Methyltransferase</keyword>
<name>A0A3M7RKQ9_BRAPC</name>
<dbReference type="GO" id="GO:0008276">
    <property type="term" value="F:protein methyltransferase activity"/>
    <property type="evidence" value="ECO:0007669"/>
    <property type="project" value="InterPro"/>
</dbReference>
<gene>
    <name evidence="1" type="ORF">BpHYR1_036721</name>
</gene>
<dbReference type="InterPro" id="IPR038899">
    <property type="entry name" value="METTL22"/>
</dbReference>
<dbReference type="Gene3D" id="3.40.50.150">
    <property type="entry name" value="Vaccinia Virus protein VP39"/>
    <property type="match status" value="1"/>
</dbReference>
<dbReference type="SUPFAM" id="SSF53335">
    <property type="entry name" value="S-adenosyl-L-methionine-dependent methyltransferases"/>
    <property type="match status" value="1"/>
</dbReference>
<dbReference type="EMBL" id="REGN01003167">
    <property type="protein sequence ID" value="RNA24121.1"/>
    <property type="molecule type" value="Genomic_DNA"/>
</dbReference>
<protein>
    <submittedName>
        <fullName evidence="1">Methyltransferase 22</fullName>
    </submittedName>
</protein>
<keyword evidence="1" id="KW-0808">Transferase</keyword>